<dbReference type="AlphaFoldDB" id="A0A918L350"/>
<organism evidence="1 2">
    <name type="scientific">Streptomyces humidus</name>
    <dbReference type="NCBI Taxonomy" id="52259"/>
    <lineage>
        <taxon>Bacteria</taxon>
        <taxon>Bacillati</taxon>
        <taxon>Actinomycetota</taxon>
        <taxon>Actinomycetes</taxon>
        <taxon>Kitasatosporales</taxon>
        <taxon>Streptomycetaceae</taxon>
        <taxon>Streptomyces</taxon>
    </lineage>
</organism>
<comment type="caution">
    <text evidence="1">The sequence shown here is derived from an EMBL/GenBank/DDBJ whole genome shotgun (WGS) entry which is preliminary data.</text>
</comment>
<reference evidence="1" key="1">
    <citation type="journal article" date="2014" name="Int. J. Syst. Evol. Microbiol.">
        <title>Complete genome sequence of Corynebacterium casei LMG S-19264T (=DSM 44701T), isolated from a smear-ripened cheese.</title>
        <authorList>
            <consortium name="US DOE Joint Genome Institute (JGI-PGF)"/>
            <person name="Walter F."/>
            <person name="Albersmeier A."/>
            <person name="Kalinowski J."/>
            <person name="Ruckert C."/>
        </authorList>
    </citation>
    <scope>NUCLEOTIDE SEQUENCE</scope>
    <source>
        <strain evidence="1">JCM 4386</strain>
    </source>
</reference>
<name>A0A918L350_9ACTN</name>
<proteinExistence type="predicted"/>
<reference evidence="1" key="2">
    <citation type="submission" date="2020-09" db="EMBL/GenBank/DDBJ databases">
        <authorList>
            <person name="Sun Q."/>
            <person name="Ohkuma M."/>
        </authorList>
    </citation>
    <scope>NUCLEOTIDE SEQUENCE</scope>
    <source>
        <strain evidence="1">JCM 4386</strain>
    </source>
</reference>
<evidence type="ECO:0000313" key="2">
    <source>
        <dbReference type="Proteomes" id="UP000606194"/>
    </source>
</evidence>
<protein>
    <submittedName>
        <fullName evidence="1">Uncharacterized protein</fullName>
    </submittedName>
</protein>
<keyword evidence="2" id="KW-1185">Reference proteome</keyword>
<dbReference type="Proteomes" id="UP000606194">
    <property type="component" value="Unassembled WGS sequence"/>
</dbReference>
<sequence>MKRAVLIVASRVSVSAAGSPAGAARGLRCPVARVRAPFPWSRRSRSRPAVRGSRVAAGDRWPVGGGRLLGAVGRDRWFSGSVFRIMLVTSDGT</sequence>
<dbReference type="EMBL" id="BMTL01000011">
    <property type="protein sequence ID" value="GGR89600.1"/>
    <property type="molecule type" value="Genomic_DNA"/>
</dbReference>
<accession>A0A918L350</accession>
<evidence type="ECO:0000313" key="1">
    <source>
        <dbReference type="EMBL" id="GGR89600.1"/>
    </source>
</evidence>
<gene>
    <name evidence="1" type="ORF">GCM10010269_30880</name>
</gene>